<feature type="non-terminal residue" evidence="1">
    <location>
        <position position="62"/>
    </location>
</feature>
<accession>A0A4Y1ZR41</accession>
<evidence type="ECO:0000313" key="2">
    <source>
        <dbReference type="Proteomes" id="UP000499080"/>
    </source>
</evidence>
<dbReference type="Proteomes" id="UP000499080">
    <property type="component" value="Unassembled WGS sequence"/>
</dbReference>
<sequence length="62" mass="7327">MLDAAFDDHRATPFMAPVPMDNQYLYLPFEGSKPCMWLRGTWPDDRKRMFVSNILSKMARKM</sequence>
<dbReference type="EMBL" id="BGPR01077057">
    <property type="protein sequence ID" value="GBL63866.1"/>
    <property type="molecule type" value="Genomic_DNA"/>
</dbReference>
<protein>
    <submittedName>
        <fullName evidence="1">Uncharacterized protein</fullName>
    </submittedName>
</protein>
<organism evidence="1 2">
    <name type="scientific">Araneus ventricosus</name>
    <name type="common">Orbweaver spider</name>
    <name type="synonym">Epeira ventricosa</name>
    <dbReference type="NCBI Taxonomy" id="182803"/>
    <lineage>
        <taxon>Eukaryota</taxon>
        <taxon>Metazoa</taxon>
        <taxon>Ecdysozoa</taxon>
        <taxon>Arthropoda</taxon>
        <taxon>Chelicerata</taxon>
        <taxon>Arachnida</taxon>
        <taxon>Araneae</taxon>
        <taxon>Araneomorphae</taxon>
        <taxon>Entelegynae</taxon>
        <taxon>Araneoidea</taxon>
        <taxon>Araneidae</taxon>
        <taxon>Araneus</taxon>
    </lineage>
</organism>
<gene>
    <name evidence="1" type="ORF">AVEN_130114_1</name>
</gene>
<dbReference type="OrthoDB" id="10059618at2759"/>
<comment type="caution">
    <text evidence="1">The sequence shown here is derived from an EMBL/GenBank/DDBJ whole genome shotgun (WGS) entry which is preliminary data.</text>
</comment>
<dbReference type="AlphaFoldDB" id="A0A4Y1ZR41"/>
<evidence type="ECO:0000313" key="1">
    <source>
        <dbReference type="EMBL" id="GBL63866.1"/>
    </source>
</evidence>
<proteinExistence type="predicted"/>
<reference evidence="1 2" key="1">
    <citation type="journal article" date="2019" name="Sci. Rep.">
        <title>Orb-weaving spider Araneus ventricosus genome elucidates the spidroin gene catalogue.</title>
        <authorList>
            <person name="Kono N."/>
            <person name="Nakamura H."/>
            <person name="Ohtoshi R."/>
            <person name="Moran D.A.P."/>
            <person name="Shinohara A."/>
            <person name="Yoshida Y."/>
            <person name="Fujiwara M."/>
            <person name="Mori M."/>
            <person name="Tomita M."/>
            <person name="Arakawa K."/>
        </authorList>
    </citation>
    <scope>NUCLEOTIDE SEQUENCE [LARGE SCALE GENOMIC DNA]</scope>
</reference>
<keyword evidence="2" id="KW-1185">Reference proteome</keyword>
<name>A0A4Y1ZR41_ARAVE</name>